<dbReference type="Pfam" id="PF03382">
    <property type="entry name" value="DUF285"/>
    <property type="match status" value="1"/>
</dbReference>
<dbReference type="InterPro" id="IPR011889">
    <property type="entry name" value="Liste_lipo_26"/>
</dbReference>
<reference evidence="2" key="1">
    <citation type="journal article" date="2023" name="Commun. Biol.">
        <title>Genome analysis of Parmales, the sister group of diatoms, reveals the evolutionary specialization of diatoms from phago-mixotrophs to photoautotrophs.</title>
        <authorList>
            <person name="Ban H."/>
            <person name="Sato S."/>
            <person name="Yoshikawa S."/>
            <person name="Yamada K."/>
            <person name="Nakamura Y."/>
            <person name="Ichinomiya M."/>
            <person name="Sato N."/>
            <person name="Blanc-Mathieu R."/>
            <person name="Endo H."/>
            <person name="Kuwata A."/>
            <person name="Ogata H."/>
        </authorList>
    </citation>
    <scope>NUCLEOTIDE SEQUENCE [LARGE SCALE GENOMIC DNA]</scope>
    <source>
        <strain evidence="2">NIES 3700</strain>
    </source>
</reference>
<keyword evidence="2" id="KW-1185">Reference proteome</keyword>
<dbReference type="AlphaFoldDB" id="A0A9W7FL94"/>
<dbReference type="OrthoDB" id="198852at2759"/>
<name>A0A9W7FL94_9STRA</name>
<accession>A0A9W7FL94</accession>
<dbReference type="InterPro" id="IPR005046">
    <property type="entry name" value="DUF285"/>
</dbReference>
<sequence length="194" mass="22275">MRSNLSSRGVDVEDFVKKALVCRMLMQEKEDLKARVPRLPDDVVGVIFSFYGWVVESDKKKTTRKLNNHFVLGGVALVSKAFAYHAKIRLQQLRDEDDRNAELKTRVMDWCDPETHAEVKAKYGHISGWDTSKVTSMLALFCGQKQFNDDIRCWDVSQVRDLESMFHGAEAFNQDISGWSVGNCRNSRRMFYGA</sequence>
<evidence type="ECO:0000313" key="2">
    <source>
        <dbReference type="Proteomes" id="UP001165122"/>
    </source>
</evidence>
<dbReference type="Proteomes" id="UP001165122">
    <property type="component" value="Unassembled WGS sequence"/>
</dbReference>
<comment type="caution">
    <text evidence="1">The sequence shown here is derived from an EMBL/GenBank/DDBJ whole genome shotgun (WGS) entry which is preliminary data.</text>
</comment>
<organism evidence="1 2">
    <name type="scientific">Triparma laevis f. longispina</name>
    <dbReference type="NCBI Taxonomy" id="1714387"/>
    <lineage>
        <taxon>Eukaryota</taxon>
        <taxon>Sar</taxon>
        <taxon>Stramenopiles</taxon>
        <taxon>Ochrophyta</taxon>
        <taxon>Bolidophyceae</taxon>
        <taxon>Parmales</taxon>
        <taxon>Triparmaceae</taxon>
        <taxon>Triparma</taxon>
    </lineage>
</organism>
<dbReference type="NCBIfam" id="TIGR02167">
    <property type="entry name" value="Liste_lipo_26"/>
    <property type="match status" value="1"/>
</dbReference>
<evidence type="ECO:0000313" key="1">
    <source>
        <dbReference type="EMBL" id="GMI14248.1"/>
    </source>
</evidence>
<proteinExistence type="predicted"/>
<protein>
    <submittedName>
        <fullName evidence="1">Uncharacterized protein</fullName>
    </submittedName>
</protein>
<gene>
    <name evidence="1" type="ORF">TrLO_g13073</name>
</gene>
<dbReference type="EMBL" id="BRXW01000209">
    <property type="protein sequence ID" value="GMI14248.1"/>
    <property type="molecule type" value="Genomic_DNA"/>
</dbReference>